<keyword evidence="4 5" id="KW-0720">Serine protease</keyword>
<dbReference type="InterPro" id="IPR036852">
    <property type="entry name" value="Peptidase_S8/S53_dom_sf"/>
</dbReference>
<dbReference type="Gene3D" id="3.40.50.200">
    <property type="entry name" value="Peptidase S8/S53 domain"/>
    <property type="match status" value="1"/>
</dbReference>
<dbReference type="AlphaFoldDB" id="A0A326UB29"/>
<evidence type="ECO:0000256" key="5">
    <source>
        <dbReference type="PROSITE-ProRule" id="PRU01240"/>
    </source>
</evidence>
<reference evidence="7 8" key="1">
    <citation type="submission" date="2018-06" db="EMBL/GenBank/DDBJ databases">
        <title>Genomic Encyclopedia of Archaeal and Bacterial Type Strains, Phase II (KMG-II): from individual species to whole genera.</title>
        <authorList>
            <person name="Goeker M."/>
        </authorList>
    </citation>
    <scope>NUCLEOTIDE SEQUENCE [LARGE SCALE GENOMIC DNA]</scope>
    <source>
        <strain evidence="7 8">ATCC BAA-1881</strain>
    </source>
</reference>
<dbReference type="InterPro" id="IPR050131">
    <property type="entry name" value="Peptidase_S8_subtilisin-like"/>
</dbReference>
<sequence length="544" mass="60033">MSRSSTEIMGTPSELFYWIPGEMILVARLPGLPIDDSTDALVEQIRLQLNTFLSQYQLTLELYGTAGRWRTTPTLPPIRRRSFIFGLHRKQPLLAIFFHVSHTDASISDPVPMTISYIQSRLDYFSQQGLHIVSAMPHWLVTTATHFYGEGGPAFPPQPTPTLAAPSPNNALAGWRVKLLHQHFPVDTRGAEDVQVAILDTALHPDRILTAASRPELRRNWLLQRLASDLRQNDGSFVVEYDRYAPTNDVRTGRDIYNDTRYYPMPDHGISLAGLVRDVAPRARIRLIRVLNDYGGGDLYSLIAALSDLERELVTGTTRRLVINLSLTIMPDIRRLPYIWLDHRDWPTTQLSGITRILDHIEAGLRLLCESLYSHGALLVAAAGNDSVEAVKQGLPPRPPRAPARFDSTLSVTSVNSNFTPALYANAANIAPSDTGVATFGGDLYGSTDKQGLPDAVRGVYISPTYPNGEMNTSGWADWSGTSFAAAIITGLGAHLLSQGWSASNSMLRLTGGQEFTSERLFGMPPEAPSLLGNIIRVQQRFGL</sequence>
<name>A0A326UB29_THEHA</name>
<gene>
    <name evidence="7" type="ORF">EI42_02472</name>
</gene>
<keyword evidence="8" id="KW-1185">Reference proteome</keyword>
<evidence type="ECO:0000256" key="2">
    <source>
        <dbReference type="ARBA" id="ARBA00022670"/>
    </source>
</evidence>
<evidence type="ECO:0000313" key="8">
    <source>
        <dbReference type="Proteomes" id="UP000248806"/>
    </source>
</evidence>
<keyword evidence="2 5" id="KW-0645">Protease</keyword>
<feature type="active site" description="Charge relay system" evidence="5">
    <location>
        <position position="483"/>
    </location>
</feature>
<evidence type="ECO:0000313" key="7">
    <source>
        <dbReference type="EMBL" id="PZW30501.1"/>
    </source>
</evidence>
<comment type="similarity">
    <text evidence="1 5">Belongs to the peptidase S8 family.</text>
</comment>
<proteinExistence type="inferred from homology"/>
<dbReference type="OrthoDB" id="137962at2"/>
<evidence type="ECO:0000256" key="4">
    <source>
        <dbReference type="ARBA" id="ARBA00022825"/>
    </source>
</evidence>
<dbReference type="SUPFAM" id="SSF52743">
    <property type="entry name" value="Subtilisin-like"/>
    <property type="match status" value="1"/>
</dbReference>
<evidence type="ECO:0000256" key="1">
    <source>
        <dbReference type="ARBA" id="ARBA00011073"/>
    </source>
</evidence>
<keyword evidence="3 5" id="KW-0378">Hydrolase</keyword>
<protein>
    <submittedName>
        <fullName evidence="7">Subtilase family protein</fullName>
    </submittedName>
</protein>
<feature type="active site" description="Charge relay system" evidence="5">
    <location>
        <position position="268"/>
    </location>
</feature>
<evidence type="ECO:0000259" key="6">
    <source>
        <dbReference type="Pfam" id="PF00082"/>
    </source>
</evidence>
<dbReference type="PANTHER" id="PTHR43806:SF11">
    <property type="entry name" value="CEREVISIN-RELATED"/>
    <property type="match status" value="1"/>
</dbReference>
<dbReference type="PANTHER" id="PTHR43806">
    <property type="entry name" value="PEPTIDASE S8"/>
    <property type="match status" value="1"/>
</dbReference>
<dbReference type="GO" id="GO:0004252">
    <property type="term" value="F:serine-type endopeptidase activity"/>
    <property type="evidence" value="ECO:0007669"/>
    <property type="project" value="UniProtKB-UniRule"/>
</dbReference>
<dbReference type="PROSITE" id="PS51892">
    <property type="entry name" value="SUBTILASE"/>
    <property type="match status" value="1"/>
</dbReference>
<dbReference type="GO" id="GO:0005615">
    <property type="term" value="C:extracellular space"/>
    <property type="evidence" value="ECO:0007669"/>
    <property type="project" value="TreeGrafter"/>
</dbReference>
<dbReference type="GO" id="GO:0006508">
    <property type="term" value="P:proteolysis"/>
    <property type="evidence" value="ECO:0007669"/>
    <property type="project" value="UniProtKB-KW"/>
</dbReference>
<dbReference type="EMBL" id="QKUF01000007">
    <property type="protein sequence ID" value="PZW30501.1"/>
    <property type="molecule type" value="Genomic_DNA"/>
</dbReference>
<dbReference type="InterPro" id="IPR000209">
    <property type="entry name" value="Peptidase_S8/S53_dom"/>
</dbReference>
<dbReference type="Proteomes" id="UP000248806">
    <property type="component" value="Unassembled WGS sequence"/>
</dbReference>
<dbReference type="Pfam" id="PF00082">
    <property type="entry name" value="Peptidase_S8"/>
    <property type="match status" value="1"/>
</dbReference>
<comment type="caution">
    <text evidence="7">The sequence shown here is derived from an EMBL/GenBank/DDBJ whole genome shotgun (WGS) entry which is preliminary data.</text>
</comment>
<accession>A0A326UB29</accession>
<feature type="domain" description="Peptidase S8/S53" evidence="6">
    <location>
        <begin position="193"/>
        <end position="508"/>
    </location>
</feature>
<organism evidence="7 8">
    <name type="scientific">Thermosporothrix hazakensis</name>
    <dbReference type="NCBI Taxonomy" id="644383"/>
    <lineage>
        <taxon>Bacteria</taxon>
        <taxon>Bacillati</taxon>
        <taxon>Chloroflexota</taxon>
        <taxon>Ktedonobacteria</taxon>
        <taxon>Ktedonobacterales</taxon>
        <taxon>Thermosporotrichaceae</taxon>
        <taxon>Thermosporothrix</taxon>
    </lineage>
</organism>
<feature type="active site" description="Charge relay system" evidence="5">
    <location>
        <position position="200"/>
    </location>
</feature>
<evidence type="ECO:0000256" key="3">
    <source>
        <dbReference type="ARBA" id="ARBA00022801"/>
    </source>
</evidence>